<dbReference type="InterPro" id="IPR011989">
    <property type="entry name" value="ARM-like"/>
</dbReference>
<feature type="compositionally biased region" description="Basic and acidic residues" evidence="4">
    <location>
        <begin position="1315"/>
        <end position="1331"/>
    </location>
</feature>
<dbReference type="InterPro" id="IPR001680">
    <property type="entry name" value="WD40_rpt"/>
</dbReference>
<feature type="region of interest" description="Disordered" evidence="4">
    <location>
        <begin position="866"/>
        <end position="889"/>
    </location>
</feature>
<dbReference type="PANTHER" id="PTHR45532">
    <property type="entry name" value="WD REPEAT-CONTAINING PROTEIN 97"/>
    <property type="match status" value="1"/>
</dbReference>
<dbReference type="InterPro" id="IPR036322">
    <property type="entry name" value="WD40_repeat_dom_sf"/>
</dbReference>
<dbReference type="PROSITE" id="PS00678">
    <property type="entry name" value="WD_REPEATS_1"/>
    <property type="match status" value="1"/>
</dbReference>
<dbReference type="Proteomes" id="UP000225706">
    <property type="component" value="Unassembled WGS sequence"/>
</dbReference>
<evidence type="ECO:0000313" key="6">
    <source>
        <dbReference type="Proteomes" id="UP000225706"/>
    </source>
</evidence>
<feature type="compositionally biased region" description="Polar residues" evidence="4">
    <location>
        <begin position="1409"/>
        <end position="1424"/>
    </location>
</feature>
<dbReference type="PROSITE" id="PS50082">
    <property type="entry name" value="WD_REPEATS_2"/>
    <property type="match status" value="2"/>
</dbReference>
<dbReference type="Gene3D" id="1.25.10.10">
    <property type="entry name" value="Leucine-rich Repeat Variant"/>
    <property type="match status" value="1"/>
</dbReference>
<dbReference type="Pfam" id="PF00400">
    <property type="entry name" value="WD40"/>
    <property type="match status" value="3"/>
</dbReference>
<evidence type="ECO:0000256" key="3">
    <source>
        <dbReference type="PROSITE-ProRule" id="PRU00221"/>
    </source>
</evidence>
<sequence length="1931" mass="219850">MTVISKSKIPPWTDVFSQIEDIVSNQTDAPFCVSIPYGLQLQKHLWNPERLRVVRHVKNGTGHSFISHHGVGKKNEINIWKFSKEKQPGNLADGIKSVSTDLKFVHILFSQRRWVYITYCNDLSIRVFSAKFCPVSTTSVNKTVLSLAYNEIRDEIVTGVAGGIMTWKFSVGQKDPLIPGQLISCSFKPFDWVMSLTIDNMSKQILAISDVRISMIDLHKNTERCFFQKKCDFSFTTCVFYNPASFFITGDKNGSIRAWSTSLNGFPLVTQFLGHTSEVTKLLVHPRKPLLLSSSLDRTIRVWNFDTCAQTFKLETGEEVINMKLLSDDLLYYHSHHHIKIWSLNLFHSLFTALSSRIRKCTRIKSPGYPSRVLVHAEDGGVRLVSPVHGYELTTLLPMTTMATDVVDVAHDPRQEKIYLVLGTREVLVFESDTNPCCAHQLWMPDSPDEGVCSLALVNAEFALHENELPLQSGLLFAGHFNGQISLISGKDVYMREKIQAHRSPITFLRVSASCTESRDSLASRDHLISCGTDCTVKIWQLIHLERNQVSILQVALVKLLQAPRDLAMAGNTLCLATTDNNVIMCRVQADEKRKISLFNTSKKSHEFLMHSKDEGHSALINGLSCCSTLGLFATSSEDQYVKIWNTDNQLVREMCFDDSLCGVCFANSRGDILVGFQSHISLVTILNYLPLSYLEILSRMNFDDDPFEDQVQFDDLLKFWYDPQRVPRMHLEANKRKPLEFTEIKRPKKRKNPERKEPVIVKTKQDKDAGHGLFQQKSQSRRLSTKIHVMMALRRLSKISSKKSLKKMANSILEKQDEPAKIEDSQNLQSPEPLPVKKETPKIYWPCAPDGFIPNSVVRKFVKRHEKSDVEAEEKKDEEGAEDLKTSDFWNLWKSLQESLVKQKEIEESYKRKKEAGKAKRRKGSKLGRRLDPRPQTGTSTSEEPLTVVEEEDEEEEIKEEEDEDEDEEQEVVEQEESNQSPETSPESNPVCSPMEIQESPEIFVQESDEEETDVDLETTSNTHLLSRIRGKDWYPTLQKWTSPTVDTVLDNMLSALKKENRLKNIKDICKEFQNIEREFGIPEEKMNEIQRQFIRMTSNEDPSIRRAAVWALGQLNVHRDDAYLSLVRRLVDDDRDTREEATKVLKDLTDVETKEGLCRLLINTGVVHFHLPCNDNAVLLELADRLKLGKYRKEGNVTVVEEEDEKASSFSDLRTTLRRKPFKAKFKHPETMKYRLRGAPPRRHGILDRSPSLEETDKFKAILADSALGCKLLQNMESFRPDITHSQAPERAKDVVKNSLIGGASVSSQQPDQESRKDDDEMQRDKEGSDILASTSKQFSRGGKITQISILDWFSPFSKEGGIHIPAATSGRFSGRDTMMTIGRSIQKDHKTQCRAPSQRMSHRTQSKTSSRGLSQRTTELQSRMEPKDQKRQTLFHREGHTQYLTLTGILTVIGKTMGVNQSSAKLLLLKLKRTKRIIAKQISMDDNTIQSYYSVGDLVETCCNLPPLVDTLTTLARKAAKTKQEMRVSMRGLFHSELLSFTRKGDYVVINGLGRLPAEYHDDLQETRLEVFEKLKKCLENDELFSSSEVKMAKSFTSLLEHLLWFCAILEPEIKVLETTHTSGMETSSLTMHKTISQTHEISFSRKKTDEHAQPIFEQASLHLRLGPGNHGQRLLNSTLIRAKALSDSKLRTLKETQEFVVIPLPHRLSVHTGMKREGESHFGIMELTWRAGTPLPSSKTEACQKERASSLSELSGKPVQLEEHYRLKEKKQKSKSKIPKSKSVPPLSHCKVKPFAEKQLTLFQAVNSLNSKKRKDFLAGLIDYINNKNIIKKKFLDENGNLLPESFTDVPQPLHTATPFSVLISSSSTMRMINNGAMTSIKSGESSGRCSTFYDQARDLTRDTLLRDLDEFHLPPIWRLGGHHRRR</sequence>
<dbReference type="InterPro" id="IPR016024">
    <property type="entry name" value="ARM-type_fold"/>
</dbReference>
<evidence type="ECO:0000256" key="4">
    <source>
        <dbReference type="SAM" id="MobiDB-lite"/>
    </source>
</evidence>
<feature type="compositionally biased region" description="Acidic residues" evidence="4">
    <location>
        <begin position="950"/>
        <end position="978"/>
    </location>
</feature>
<evidence type="ECO:0000313" key="5">
    <source>
        <dbReference type="EMBL" id="PFX28044.1"/>
    </source>
</evidence>
<protein>
    <submittedName>
        <fullName evidence="5">Katanin p80 WD40 repeat-containing subunit B1</fullName>
    </submittedName>
</protein>
<reference evidence="6" key="1">
    <citation type="journal article" date="2017" name="bioRxiv">
        <title>Comparative analysis of the genomes of Stylophora pistillata and Acropora digitifera provides evidence for extensive differences between species of corals.</title>
        <authorList>
            <person name="Voolstra C.R."/>
            <person name="Li Y."/>
            <person name="Liew Y.J."/>
            <person name="Baumgarten S."/>
            <person name="Zoccola D."/>
            <person name="Flot J.-F."/>
            <person name="Tambutte S."/>
            <person name="Allemand D."/>
            <person name="Aranda M."/>
        </authorList>
    </citation>
    <scope>NUCLEOTIDE SEQUENCE [LARGE SCALE GENOMIC DNA]</scope>
</reference>
<gene>
    <name evidence="5" type="primary">katnb1</name>
    <name evidence="5" type="ORF">AWC38_SpisGene7238</name>
</gene>
<feature type="compositionally biased region" description="Basic residues" evidence="4">
    <location>
        <begin position="912"/>
        <end position="929"/>
    </location>
</feature>
<keyword evidence="2" id="KW-0677">Repeat</keyword>
<proteinExistence type="predicted"/>
<feature type="region of interest" description="Disordered" evidence="4">
    <location>
        <begin position="905"/>
        <end position="995"/>
    </location>
</feature>
<name>A0A2B4SBI5_STYPI</name>
<feature type="region of interest" description="Disordered" evidence="4">
    <location>
        <begin position="741"/>
        <end position="783"/>
    </location>
</feature>
<dbReference type="OrthoDB" id="6262491at2759"/>
<dbReference type="PANTHER" id="PTHR45532:SF4">
    <property type="entry name" value="WD REPEAT-CONTAINING PROTEIN 55 HOMOLOG"/>
    <property type="match status" value="1"/>
</dbReference>
<evidence type="ECO:0000256" key="1">
    <source>
        <dbReference type="ARBA" id="ARBA00022574"/>
    </source>
</evidence>
<feature type="region of interest" description="Disordered" evidence="4">
    <location>
        <begin position="1304"/>
        <end position="1340"/>
    </location>
</feature>
<feature type="region of interest" description="Disordered" evidence="4">
    <location>
        <begin position="1771"/>
        <end position="1790"/>
    </location>
</feature>
<dbReference type="InterPro" id="IPR015943">
    <property type="entry name" value="WD40/YVTN_repeat-like_dom_sf"/>
</dbReference>
<dbReference type="SUPFAM" id="SSF48371">
    <property type="entry name" value="ARM repeat"/>
    <property type="match status" value="1"/>
</dbReference>
<feature type="region of interest" description="Disordered" evidence="4">
    <location>
        <begin position="817"/>
        <end position="837"/>
    </location>
</feature>
<dbReference type="SUPFAM" id="SSF50978">
    <property type="entry name" value="WD40 repeat-like"/>
    <property type="match status" value="3"/>
</dbReference>
<dbReference type="Gene3D" id="2.130.10.10">
    <property type="entry name" value="YVTN repeat-like/Quinoprotein amine dehydrogenase"/>
    <property type="match status" value="3"/>
</dbReference>
<dbReference type="InterPro" id="IPR019775">
    <property type="entry name" value="WD40_repeat_CS"/>
</dbReference>
<feature type="compositionally biased region" description="Polar residues" evidence="4">
    <location>
        <begin position="979"/>
        <end position="992"/>
    </location>
</feature>
<feature type="compositionally biased region" description="Basic and acidic residues" evidence="4">
    <location>
        <begin position="755"/>
        <end position="771"/>
    </location>
</feature>
<feature type="repeat" description="WD" evidence="3">
    <location>
        <begin position="614"/>
        <end position="649"/>
    </location>
</feature>
<keyword evidence="6" id="KW-1185">Reference proteome</keyword>
<evidence type="ECO:0000256" key="2">
    <source>
        <dbReference type="ARBA" id="ARBA00022737"/>
    </source>
</evidence>
<feature type="compositionally biased region" description="Basic and acidic residues" evidence="4">
    <location>
        <begin position="867"/>
        <end position="887"/>
    </location>
</feature>
<comment type="caution">
    <text evidence="5">The sequence shown here is derived from an EMBL/GenBank/DDBJ whole genome shotgun (WGS) entry which is preliminary data.</text>
</comment>
<dbReference type="SMART" id="SM00320">
    <property type="entry name" value="WD40"/>
    <property type="match status" value="5"/>
</dbReference>
<feature type="region of interest" description="Disordered" evidence="4">
    <location>
        <begin position="1389"/>
        <end position="1432"/>
    </location>
</feature>
<feature type="compositionally biased region" description="Basic residues" evidence="4">
    <location>
        <begin position="1771"/>
        <end position="1784"/>
    </location>
</feature>
<accession>A0A2B4SBI5</accession>
<organism evidence="5 6">
    <name type="scientific">Stylophora pistillata</name>
    <name type="common">Smooth cauliflower coral</name>
    <dbReference type="NCBI Taxonomy" id="50429"/>
    <lineage>
        <taxon>Eukaryota</taxon>
        <taxon>Metazoa</taxon>
        <taxon>Cnidaria</taxon>
        <taxon>Anthozoa</taxon>
        <taxon>Hexacorallia</taxon>
        <taxon>Scleractinia</taxon>
        <taxon>Astrocoeniina</taxon>
        <taxon>Pocilloporidae</taxon>
        <taxon>Stylophora</taxon>
    </lineage>
</organism>
<dbReference type="Pfam" id="PF13646">
    <property type="entry name" value="HEAT_2"/>
    <property type="match status" value="1"/>
</dbReference>
<keyword evidence="1 3" id="KW-0853">WD repeat</keyword>
<feature type="repeat" description="WD" evidence="3">
    <location>
        <begin position="272"/>
        <end position="307"/>
    </location>
</feature>
<dbReference type="PROSITE" id="PS50294">
    <property type="entry name" value="WD_REPEATS_REGION"/>
    <property type="match status" value="1"/>
</dbReference>
<dbReference type="EMBL" id="LSMT01000090">
    <property type="protein sequence ID" value="PFX28044.1"/>
    <property type="molecule type" value="Genomic_DNA"/>
</dbReference>